<sequence>MSRIRSRCAARYWDEHPGRRPASATVDGVRLTEFHDLVREEFGQVRGDSLLVDHVILSLGAKTAAGAIEDGIDPRIVWRALCDEFDVPPQRR</sequence>
<comment type="caution">
    <text evidence="1">The sequence shown here is derived from an EMBL/GenBank/DDBJ whole genome shotgun (WGS) entry which is preliminary data.</text>
</comment>
<evidence type="ECO:0008006" key="3">
    <source>
        <dbReference type="Google" id="ProtNLM"/>
    </source>
</evidence>
<protein>
    <recommendedName>
        <fullName evidence="3">DUF3046 domain-containing protein</fullName>
    </recommendedName>
</protein>
<dbReference type="InterPro" id="IPR021408">
    <property type="entry name" value="DUF3046"/>
</dbReference>
<dbReference type="Pfam" id="PF11248">
    <property type="entry name" value="DUF3046"/>
    <property type="match status" value="1"/>
</dbReference>
<reference evidence="1 2" key="1">
    <citation type="submission" date="2023-04" db="EMBL/GenBank/DDBJ databases">
        <title>Forest soil microbial communities from Buena Vista Peninsula, Colon Province, Panama.</title>
        <authorList>
            <person name="Bouskill N."/>
        </authorList>
    </citation>
    <scope>NUCLEOTIDE SEQUENCE [LARGE SCALE GENOMIC DNA]</scope>
    <source>
        <strain evidence="1 2">CFH S0262</strain>
    </source>
</reference>
<name>A0ABT6MC55_9NOCA</name>
<evidence type="ECO:0000313" key="1">
    <source>
        <dbReference type="EMBL" id="MDH6281891.1"/>
    </source>
</evidence>
<evidence type="ECO:0000313" key="2">
    <source>
        <dbReference type="Proteomes" id="UP001160334"/>
    </source>
</evidence>
<organism evidence="1 2">
    <name type="scientific">Prescottella agglutinans</name>
    <dbReference type="NCBI Taxonomy" id="1644129"/>
    <lineage>
        <taxon>Bacteria</taxon>
        <taxon>Bacillati</taxon>
        <taxon>Actinomycetota</taxon>
        <taxon>Actinomycetes</taxon>
        <taxon>Mycobacteriales</taxon>
        <taxon>Nocardiaceae</taxon>
        <taxon>Prescottella</taxon>
    </lineage>
</organism>
<accession>A0ABT6MC55</accession>
<dbReference type="Proteomes" id="UP001160334">
    <property type="component" value="Unassembled WGS sequence"/>
</dbReference>
<gene>
    <name evidence="1" type="ORF">M2280_003113</name>
</gene>
<keyword evidence="2" id="KW-1185">Reference proteome</keyword>
<proteinExistence type="predicted"/>
<dbReference type="EMBL" id="JARXVC010000007">
    <property type="protein sequence ID" value="MDH6281891.1"/>
    <property type="molecule type" value="Genomic_DNA"/>
</dbReference>